<evidence type="ECO:0000313" key="2">
    <source>
        <dbReference type="EMBL" id="KAJ3555461.1"/>
    </source>
</evidence>
<feature type="region of interest" description="Disordered" evidence="1">
    <location>
        <begin position="222"/>
        <end position="268"/>
    </location>
</feature>
<name>A0AAD5VFE3_9AGAR</name>
<evidence type="ECO:0000313" key="3">
    <source>
        <dbReference type="Proteomes" id="UP001213000"/>
    </source>
</evidence>
<dbReference type="Proteomes" id="UP001213000">
    <property type="component" value="Unassembled WGS sequence"/>
</dbReference>
<sequence>MHEHTTHMIHDFVINVMRTSSTHSFSTSAIIVATSSTMSMAAFSSTKVPQSPDLDPVPQLNAQLAAPLNLAHRISSRSGELTLVQNASHLTLIESQNAAYAKMQKQLHIMTGQQQHSSSAYSLKLSLRGRMLEICSHSFSRSVRQPTQCPPCLYPQEYPISKPNLKTPAFLPSSLNHHIPPRSVSIKNKTFEYDNIEIKQESPSLPIQDVLMPSTHRVHFEDEGMQKWQREGSPGDERPKMKRHVSDTPRITHTYSSSSKSRHKKSTC</sequence>
<reference evidence="2" key="1">
    <citation type="submission" date="2022-07" db="EMBL/GenBank/DDBJ databases">
        <title>Genome Sequence of Leucocoprinus birnbaumii.</title>
        <authorList>
            <person name="Buettner E."/>
        </authorList>
    </citation>
    <scope>NUCLEOTIDE SEQUENCE</scope>
    <source>
        <strain evidence="2">VT141</strain>
    </source>
</reference>
<keyword evidence="3" id="KW-1185">Reference proteome</keyword>
<protein>
    <submittedName>
        <fullName evidence="2">Uncharacterized protein</fullName>
    </submittedName>
</protein>
<accession>A0AAD5VFE3</accession>
<evidence type="ECO:0000256" key="1">
    <source>
        <dbReference type="SAM" id="MobiDB-lite"/>
    </source>
</evidence>
<dbReference type="EMBL" id="JANIEX010001679">
    <property type="protein sequence ID" value="KAJ3555461.1"/>
    <property type="molecule type" value="Genomic_DNA"/>
</dbReference>
<organism evidence="2 3">
    <name type="scientific">Leucocoprinus birnbaumii</name>
    <dbReference type="NCBI Taxonomy" id="56174"/>
    <lineage>
        <taxon>Eukaryota</taxon>
        <taxon>Fungi</taxon>
        <taxon>Dikarya</taxon>
        <taxon>Basidiomycota</taxon>
        <taxon>Agaricomycotina</taxon>
        <taxon>Agaricomycetes</taxon>
        <taxon>Agaricomycetidae</taxon>
        <taxon>Agaricales</taxon>
        <taxon>Agaricineae</taxon>
        <taxon>Agaricaceae</taxon>
        <taxon>Leucocoprinus</taxon>
    </lineage>
</organism>
<proteinExistence type="predicted"/>
<gene>
    <name evidence="2" type="ORF">NP233_g12201</name>
</gene>
<feature type="compositionally biased region" description="Basic and acidic residues" evidence="1">
    <location>
        <begin position="222"/>
        <end position="247"/>
    </location>
</feature>
<comment type="caution">
    <text evidence="2">The sequence shown here is derived from an EMBL/GenBank/DDBJ whole genome shotgun (WGS) entry which is preliminary data.</text>
</comment>
<dbReference type="AlphaFoldDB" id="A0AAD5VFE3"/>